<dbReference type="EMBL" id="CP016023">
    <property type="protein sequence ID" value="ANJ75221.1"/>
    <property type="molecule type" value="Genomic_DNA"/>
</dbReference>
<dbReference type="InterPro" id="IPR013249">
    <property type="entry name" value="RNA_pol_sigma70_r4_t2"/>
</dbReference>
<dbReference type="GO" id="GO:0006352">
    <property type="term" value="P:DNA-templated transcription initiation"/>
    <property type="evidence" value="ECO:0007669"/>
    <property type="project" value="InterPro"/>
</dbReference>
<dbReference type="Proteomes" id="UP000078572">
    <property type="component" value="Chromosome 2"/>
</dbReference>
<evidence type="ECO:0000313" key="5">
    <source>
        <dbReference type="EMBL" id="ANJ75221.1"/>
    </source>
</evidence>
<dbReference type="AlphaFoldDB" id="A0A192A4N5"/>
<dbReference type="Gene3D" id="1.10.10.10">
    <property type="entry name" value="Winged helix-like DNA-binding domain superfamily/Winged helix DNA-binding domain"/>
    <property type="match status" value="1"/>
</dbReference>
<dbReference type="SUPFAM" id="SSF88659">
    <property type="entry name" value="Sigma3 and sigma4 domains of RNA polymerase sigma factors"/>
    <property type="match status" value="1"/>
</dbReference>
<protein>
    <submittedName>
        <fullName evidence="5">RNA polymerase subunit sigma-24</fullName>
    </submittedName>
</protein>
<reference evidence="6" key="1">
    <citation type="submission" date="2016-06" db="EMBL/GenBank/DDBJ databases">
        <authorList>
            <person name="Xu Y."/>
            <person name="Nagy A."/>
            <person name="Yan X."/>
            <person name="Kim S.W."/>
            <person name="Haley B."/>
            <person name="Liu N.T."/>
            <person name="Nou X."/>
        </authorList>
    </citation>
    <scope>NUCLEOTIDE SEQUENCE [LARGE SCALE GENOMIC DNA]</scope>
    <source>
        <strain evidence="6">ATCC 49129</strain>
    </source>
</reference>
<evidence type="ECO:0000256" key="2">
    <source>
        <dbReference type="ARBA" id="ARBA00023015"/>
    </source>
</evidence>
<dbReference type="SUPFAM" id="SSF88946">
    <property type="entry name" value="Sigma2 domain of RNA polymerase sigma factors"/>
    <property type="match status" value="1"/>
</dbReference>
<dbReference type="GO" id="GO:0016987">
    <property type="term" value="F:sigma factor activity"/>
    <property type="evidence" value="ECO:0007669"/>
    <property type="project" value="UniProtKB-KW"/>
</dbReference>
<dbReference type="InterPro" id="IPR036388">
    <property type="entry name" value="WH-like_DNA-bd_sf"/>
</dbReference>
<proteinExistence type="inferred from homology"/>
<evidence type="ECO:0000256" key="4">
    <source>
        <dbReference type="ARBA" id="ARBA00023163"/>
    </source>
</evidence>
<sequence>MPSTLRYAQGVRCASDAVGIPLSHPVAGNRGTRNLMHVVGASLLESEDSISARQNGGREHLVQLLKQTAEGSRPAFAELYTLTSPKLYSLAYGILRSSGEAEDVLQEIYVAIWQRADQFDPGRGTAMTWLISLARNKAIDRLRQARETAGEETDWTHIIDEQATPPEAAGMTQERRRLEGCIQKLEARQRGVIVEAFYTGASYPDLAARLSVPIGTMKSWVRRSLLQLKTCLEQQP</sequence>
<name>A0A192A4N5_9RALS</name>
<keyword evidence="4" id="KW-0804">Transcription</keyword>
<evidence type="ECO:0000256" key="3">
    <source>
        <dbReference type="ARBA" id="ARBA00023082"/>
    </source>
</evidence>
<gene>
    <name evidence="5" type="ORF">A9Y76_22140</name>
</gene>
<keyword evidence="3" id="KW-0731">Sigma factor</keyword>
<dbReference type="PANTHER" id="PTHR43133">
    <property type="entry name" value="RNA POLYMERASE ECF-TYPE SIGMA FACTO"/>
    <property type="match status" value="1"/>
</dbReference>
<dbReference type="InterPro" id="IPR014284">
    <property type="entry name" value="RNA_pol_sigma-70_dom"/>
</dbReference>
<dbReference type="InterPro" id="IPR007627">
    <property type="entry name" value="RNA_pol_sigma70_r2"/>
</dbReference>
<evidence type="ECO:0000256" key="1">
    <source>
        <dbReference type="ARBA" id="ARBA00010641"/>
    </source>
</evidence>
<dbReference type="STRING" id="190721.ACS15_4826"/>
<dbReference type="InterPro" id="IPR013325">
    <property type="entry name" value="RNA_pol_sigma_r2"/>
</dbReference>
<evidence type="ECO:0000313" key="6">
    <source>
        <dbReference type="Proteomes" id="UP000078572"/>
    </source>
</evidence>
<dbReference type="Pfam" id="PF08281">
    <property type="entry name" value="Sigma70_r4_2"/>
    <property type="match status" value="1"/>
</dbReference>
<organism evidence="5 6">
    <name type="scientific">Ralstonia insidiosa</name>
    <dbReference type="NCBI Taxonomy" id="190721"/>
    <lineage>
        <taxon>Bacteria</taxon>
        <taxon>Pseudomonadati</taxon>
        <taxon>Pseudomonadota</taxon>
        <taxon>Betaproteobacteria</taxon>
        <taxon>Burkholderiales</taxon>
        <taxon>Burkholderiaceae</taxon>
        <taxon>Ralstonia</taxon>
    </lineage>
</organism>
<dbReference type="OrthoDB" id="9784272at2"/>
<comment type="similarity">
    <text evidence="1">Belongs to the sigma-70 factor family. ECF subfamily.</text>
</comment>
<dbReference type="Pfam" id="PF04542">
    <property type="entry name" value="Sigma70_r2"/>
    <property type="match status" value="1"/>
</dbReference>
<dbReference type="CDD" id="cd06171">
    <property type="entry name" value="Sigma70_r4"/>
    <property type="match status" value="1"/>
</dbReference>
<accession>A0A192A4N5</accession>
<dbReference type="InterPro" id="IPR013324">
    <property type="entry name" value="RNA_pol_sigma_r3/r4-like"/>
</dbReference>
<dbReference type="NCBIfam" id="TIGR02937">
    <property type="entry name" value="sigma70-ECF"/>
    <property type="match status" value="1"/>
</dbReference>
<dbReference type="PANTHER" id="PTHR43133:SF62">
    <property type="entry name" value="RNA POLYMERASE SIGMA FACTOR SIGZ"/>
    <property type="match status" value="1"/>
</dbReference>
<keyword evidence="6" id="KW-1185">Reference proteome</keyword>
<keyword evidence="2" id="KW-0805">Transcription regulation</keyword>
<dbReference type="GO" id="GO:0003677">
    <property type="term" value="F:DNA binding"/>
    <property type="evidence" value="ECO:0007669"/>
    <property type="project" value="InterPro"/>
</dbReference>
<dbReference type="GeneID" id="61528745"/>
<dbReference type="Gene3D" id="1.10.1740.10">
    <property type="match status" value="1"/>
</dbReference>
<dbReference type="InterPro" id="IPR039425">
    <property type="entry name" value="RNA_pol_sigma-70-like"/>
</dbReference>
<dbReference type="RefSeq" id="WP_031328998.1">
    <property type="nucleotide sequence ID" value="NZ_CP012606.1"/>
</dbReference>